<proteinExistence type="predicted"/>
<organism evidence="1 2">
    <name type="scientific">Bauhinia variegata</name>
    <name type="common">Purple orchid tree</name>
    <name type="synonym">Phanera variegata</name>
    <dbReference type="NCBI Taxonomy" id="167791"/>
    <lineage>
        <taxon>Eukaryota</taxon>
        <taxon>Viridiplantae</taxon>
        <taxon>Streptophyta</taxon>
        <taxon>Embryophyta</taxon>
        <taxon>Tracheophyta</taxon>
        <taxon>Spermatophyta</taxon>
        <taxon>Magnoliopsida</taxon>
        <taxon>eudicotyledons</taxon>
        <taxon>Gunneridae</taxon>
        <taxon>Pentapetalae</taxon>
        <taxon>rosids</taxon>
        <taxon>fabids</taxon>
        <taxon>Fabales</taxon>
        <taxon>Fabaceae</taxon>
        <taxon>Cercidoideae</taxon>
        <taxon>Cercideae</taxon>
        <taxon>Bauhiniinae</taxon>
        <taxon>Bauhinia</taxon>
    </lineage>
</organism>
<evidence type="ECO:0000313" key="1">
    <source>
        <dbReference type="EMBL" id="KAI4300879.1"/>
    </source>
</evidence>
<reference evidence="1 2" key="1">
    <citation type="journal article" date="2022" name="DNA Res.">
        <title>Chromosomal-level genome assembly of the orchid tree Bauhinia variegata (Leguminosae; Cercidoideae) supports the allotetraploid origin hypothesis of Bauhinia.</title>
        <authorList>
            <person name="Zhong Y."/>
            <person name="Chen Y."/>
            <person name="Zheng D."/>
            <person name="Pang J."/>
            <person name="Liu Y."/>
            <person name="Luo S."/>
            <person name="Meng S."/>
            <person name="Qian L."/>
            <person name="Wei D."/>
            <person name="Dai S."/>
            <person name="Zhou R."/>
        </authorList>
    </citation>
    <scope>NUCLEOTIDE SEQUENCE [LARGE SCALE GENOMIC DNA]</scope>
    <source>
        <strain evidence="1">BV-YZ2020</strain>
    </source>
</reference>
<comment type="caution">
    <text evidence="1">The sequence shown here is derived from an EMBL/GenBank/DDBJ whole genome shotgun (WGS) entry which is preliminary data.</text>
</comment>
<gene>
    <name evidence="1" type="ORF">L6164_034206</name>
</gene>
<name>A0ACB9KUM9_BAUVA</name>
<dbReference type="Proteomes" id="UP000828941">
    <property type="component" value="Chromosome 13"/>
</dbReference>
<evidence type="ECO:0000313" key="2">
    <source>
        <dbReference type="Proteomes" id="UP000828941"/>
    </source>
</evidence>
<accession>A0ACB9KUM9</accession>
<sequence length="99" mass="10846">MNIIGGGGNGGSTSGRTRSTRLTTIINKIDLNPNILSINFFNKITKMLVDLTNSPAQIADPLLPLYPGCDARREALGENFKGVKEKTRDFCSEMAKEMR</sequence>
<keyword evidence="2" id="KW-1185">Reference proteome</keyword>
<dbReference type="EMBL" id="CM039438">
    <property type="protein sequence ID" value="KAI4300879.1"/>
    <property type="molecule type" value="Genomic_DNA"/>
</dbReference>
<protein>
    <submittedName>
        <fullName evidence="1">Uncharacterized protein</fullName>
    </submittedName>
</protein>